<feature type="transmembrane region" description="Helical" evidence="11">
    <location>
        <begin position="1054"/>
        <end position="1071"/>
    </location>
</feature>
<feature type="region of interest" description="Disordered" evidence="10">
    <location>
        <begin position="1376"/>
        <end position="1411"/>
    </location>
</feature>
<evidence type="ECO:0000256" key="9">
    <source>
        <dbReference type="ARBA" id="ARBA00023136"/>
    </source>
</evidence>
<dbReference type="EC" id="2.3.2.27" evidence="4"/>
<feature type="transmembrane region" description="Helical" evidence="11">
    <location>
        <begin position="517"/>
        <end position="539"/>
    </location>
</feature>
<sequence length="1411" mass="157009">MLRVNSLCAPGLILEGQIITSIIIVIFVVAFLIREWIVQNNAHLLDESPEFLGNVLIPPDEARRQAMRLEAIPPDVVADGAAEIALGMDIDTMMEDDDVEAPDQENLLATQTSQVTRDPPHAPESTAPHRRSEDSSDWENLKAQAAQNSRRAQMRTNNTSSELSAGAGVPEANADDKAQREPQEEATDHTVLTAAEQRAVRRQAILQAASQRLRANGLDNNDMPESSDSRRRRRVEDIDVRLASEGGARSSQDLRHERARRRSLERKMWEEADRSTAMEYPDSPIPVPKTSGLPGISDQSENLALDSQPVSTTVGPDPVTKLKDSMIEQDQCSTDAEKSEISENSDATAPVTTNIDGFGGREPGVVIADRQLEILLTQIRLAGSPAERTQAANAAIQVCIDLALAATTERPLDRLDPVYRETIRHVGTIARIANQHGVEGAVDVQRALRLTTEIPRPEQMHEPHVAAVAMEVDNPVPNDVRDLQAEVDNAEANAIARGDMDEDIDGLLMLIGVRGPILALLQNSMLVVVMVTSFIVFGVCLPHMCGRSVLAIIRDPWMYLLHLPVEIARTIIRQFDSIARITLRGAKMLFSPITNHSRVVKYTLLSVSAVGKKLQGLAALEDKWKSLGEAPSGLVSYLVQAGQRISANGSVERTPDLLEIFAKQPASVPERVLTVFSGYVTLISLGSLYIKLNLRMTTGEQGKNIELIVRSILRQAGFAIKFVSILSIELILFPFYCGILLDGIFSPFFLHSTFIERLSFFADYPFTSIFLHWLLGTIYMFNFALFVSMCREIVRPGLLFFIRDPNDPTFNPIKDILERPIRNQMRKIGISILIYGALILVASGAVVWALFRCLSGILPLSWNSAEPLFEVPFDLLLFQILLPLTYRYTKPHKLIKSVWSSWFTGCARALRLSSFIMGERHPDEEGYLEGRSSLLAQLWFKSPDVNAPSFKKSGSFRRVPAIDSLPMRQGRDMILVVTEDNNLHHPVEGDDETRDDPNYTVVYAPPKLRLRIHAFLFLMWAFAATLCLGVVVMPLLIGRRIFRTIASQSQAHDLIAYLYGVYAIGITIWFLRKLSRATSFKNSVVNCYRDVVNNPTQAMSKVSAGLVLTLKWSYLLGTMSVLIPVLLGLTLETYVIIPLGIWLNPAYVPTVHLVHDWIVGLVYVKIIGRTALMMPPNTVGDALNNTMRNDWRRGWRNPDLRLATRRLIFPITASLLAALIMPLSIGALAKHVAYNHVPKDNAIMLYRMSYPAAFLSAMLILAGRAVHSLLLRWRATVRDTLYLKGRKLHNFGESMPPALPASEDFAPVQQSLEQQGSIDLTDVREETTEILDNLVQMIEDEEEMASRAVELALRDERPFDASQTGAGLRAKVMLERARQSAQGDEEHAMVNTDEARQGPSQSLDTAHEQDS</sequence>
<dbReference type="EMBL" id="CAHR02000187">
    <property type="protein sequence ID" value="CCG83901.1"/>
    <property type="molecule type" value="Genomic_DNA"/>
</dbReference>
<feature type="transmembrane region" description="Helical" evidence="11">
    <location>
        <begin position="828"/>
        <end position="851"/>
    </location>
</feature>
<feature type="region of interest" description="Disordered" evidence="10">
    <location>
        <begin position="110"/>
        <end position="194"/>
    </location>
</feature>
<keyword evidence="8 11" id="KW-1133">Transmembrane helix</keyword>
<dbReference type="VEuPathDB" id="FungiDB:TAPDE_004235"/>
<feature type="domain" description="E3 ubiquitin-protein ligase MARCHF6-like C-terminal" evidence="12">
    <location>
        <begin position="1096"/>
        <end position="1278"/>
    </location>
</feature>
<feature type="transmembrane region" description="Helical" evidence="11">
    <location>
        <begin position="1015"/>
        <end position="1042"/>
    </location>
</feature>
<comment type="catalytic activity">
    <reaction evidence="1">
        <text>S-ubiquitinyl-[E2 ubiquitin-conjugating enzyme]-L-cysteine + [acceptor protein]-L-lysine = [E2 ubiquitin-conjugating enzyme]-L-cysteine + N(6)-ubiquitinyl-[acceptor protein]-L-lysine.</text>
        <dbReference type="EC" id="2.3.2.27"/>
    </reaction>
</comment>
<dbReference type="InterPro" id="IPR056521">
    <property type="entry name" value="MARCHF6-like_C"/>
</dbReference>
<feature type="compositionally biased region" description="Polar residues" evidence="10">
    <location>
        <begin position="342"/>
        <end position="355"/>
    </location>
</feature>
<accession>R4XDE7</accession>
<dbReference type="STRING" id="1097556.R4XDE7"/>
<feature type="transmembrane region" description="Helical" evidence="11">
    <location>
        <begin position="1207"/>
        <end position="1229"/>
    </location>
</feature>
<dbReference type="Proteomes" id="UP000013776">
    <property type="component" value="Unassembled WGS sequence"/>
</dbReference>
<keyword evidence="7" id="KW-0833">Ubl conjugation pathway</keyword>
<dbReference type="PANTHER" id="PTHR13145">
    <property type="entry name" value="SSM4 PROTEIN"/>
    <property type="match status" value="1"/>
</dbReference>
<keyword evidence="5" id="KW-0808">Transferase</keyword>
<feature type="region of interest" description="Disordered" evidence="10">
    <location>
        <begin position="211"/>
        <end position="261"/>
    </location>
</feature>
<evidence type="ECO:0000256" key="2">
    <source>
        <dbReference type="ARBA" id="ARBA00004141"/>
    </source>
</evidence>
<dbReference type="GO" id="GO:0061630">
    <property type="term" value="F:ubiquitin protein ligase activity"/>
    <property type="evidence" value="ECO:0007669"/>
    <property type="project" value="UniProtKB-EC"/>
</dbReference>
<feature type="compositionally biased region" description="Basic and acidic residues" evidence="10">
    <location>
        <begin position="174"/>
        <end position="188"/>
    </location>
</feature>
<proteinExistence type="predicted"/>
<dbReference type="eggNOG" id="KOG1609">
    <property type="taxonomic scope" value="Eukaryota"/>
</dbReference>
<comment type="caution">
    <text evidence="13">The sequence shown here is derived from an EMBL/GenBank/DDBJ whole genome shotgun (WGS) entry which is preliminary data.</text>
</comment>
<evidence type="ECO:0000256" key="4">
    <source>
        <dbReference type="ARBA" id="ARBA00012483"/>
    </source>
</evidence>
<evidence type="ECO:0000256" key="11">
    <source>
        <dbReference type="SAM" id="Phobius"/>
    </source>
</evidence>
<feature type="transmembrane region" description="Helical" evidence="11">
    <location>
        <begin position="1249"/>
        <end position="1271"/>
    </location>
</feature>
<evidence type="ECO:0000256" key="8">
    <source>
        <dbReference type="ARBA" id="ARBA00022989"/>
    </source>
</evidence>
<feature type="compositionally biased region" description="Basic and acidic residues" evidence="10">
    <location>
        <begin position="1376"/>
        <end position="1396"/>
    </location>
</feature>
<protein>
    <recommendedName>
        <fullName evidence="4">RING-type E3 ubiquitin transferase</fullName>
        <ecNumber evidence="4">2.3.2.27</ecNumber>
    </recommendedName>
</protein>
<organism evidence="13 14">
    <name type="scientific">Taphrina deformans (strain PYCC 5710 / ATCC 11124 / CBS 356.35 / IMI 108563 / JCM 9778 / NBRC 8474)</name>
    <name type="common">Peach leaf curl fungus</name>
    <name type="synonym">Lalaria deformans</name>
    <dbReference type="NCBI Taxonomy" id="1097556"/>
    <lineage>
        <taxon>Eukaryota</taxon>
        <taxon>Fungi</taxon>
        <taxon>Dikarya</taxon>
        <taxon>Ascomycota</taxon>
        <taxon>Taphrinomycotina</taxon>
        <taxon>Taphrinomycetes</taxon>
        <taxon>Taphrinales</taxon>
        <taxon>Taphrinaceae</taxon>
        <taxon>Taphrina</taxon>
    </lineage>
</organism>
<dbReference type="PANTHER" id="PTHR13145:SF0">
    <property type="entry name" value="E3 UBIQUITIN-PROTEIN LIGASE MARCHF6"/>
    <property type="match status" value="1"/>
</dbReference>
<feature type="compositionally biased region" description="Polar residues" evidence="10">
    <location>
        <begin position="145"/>
        <end position="163"/>
    </location>
</feature>
<evidence type="ECO:0000256" key="7">
    <source>
        <dbReference type="ARBA" id="ARBA00022786"/>
    </source>
</evidence>
<name>R4XDE7_TAPDE</name>
<keyword evidence="14" id="KW-1185">Reference proteome</keyword>
<dbReference type="GO" id="GO:0005789">
    <property type="term" value="C:endoplasmic reticulum membrane"/>
    <property type="evidence" value="ECO:0007669"/>
    <property type="project" value="TreeGrafter"/>
</dbReference>
<evidence type="ECO:0000256" key="1">
    <source>
        <dbReference type="ARBA" id="ARBA00000900"/>
    </source>
</evidence>
<evidence type="ECO:0000256" key="5">
    <source>
        <dbReference type="ARBA" id="ARBA00022679"/>
    </source>
</evidence>
<evidence type="ECO:0000313" key="14">
    <source>
        <dbReference type="Proteomes" id="UP000013776"/>
    </source>
</evidence>
<reference evidence="13 14" key="1">
    <citation type="journal article" date="2013" name="MBio">
        <title>Genome sequencing of the plant pathogen Taphrina deformans, the causal agent of peach leaf curl.</title>
        <authorList>
            <person name="Cisse O.H."/>
            <person name="Almeida J.M.G.C.F."/>
            <person name="Fonseca A."/>
            <person name="Kumar A.A."/>
            <person name="Salojaervi J."/>
            <person name="Overmyer K."/>
            <person name="Hauser P.M."/>
            <person name="Pagni M."/>
        </authorList>
    </citation>
    <scope>NUCLEOTIDE SEQUENCE [LARGE SCALE GENOMIC DNA]</scope>
    <source>
        <strain evidence="14">PYCC 5710 / ATCC 11124 / CBS 356.35 / IMI 108563 / JCM 9778 / NBRC 8474</strain>
    </source>
</reference>
<feature type="transmembrane region" description="Helical" evidence="11">
    <location>
        <begin position="12"/>
        <end position="33"/>
    </location>
</feature>
<evidence type="ECO:0000256" key="6">
    <source>
        <dbReference type="ARBA" id="ARBA00022692"/>
    </source>
</evidence>
<keyword evidence="9 11" id="KW-0472">Membrane</keyword>
<evidence type="ECO:0000259" key="12">
    <source>
        <dbReference type="Pfam" id="PF23113"/>
    </source>
</evidence>
<feature type="transmembrane region" description="Helical" evidence="11">
    <location>
        <begin position="770"/>
        <end position="790"/>
    </location>
</feature>
<feature type="transmembrane region" description="Helical" evidence="11">
    <location>
        <begin position="730"/>
        <end position="750"/>
    </location>
</feature>
<feature type="transmembrane region" description="Helical" evidence="11">
    <location>
        <begin position="1121"/>
        <end position="1141"/>
    </location>
</feature>
<evidence type="ECO:0000256" key="3">
    <source>
        <dbReference type="ARBA" id="ARBA00004906"/>
    </source>
</evidence>
<evidence type="ECO:0000313" key="13">
    <source>
        <dbReference type="EMBL" id="CCG83901.1"/>
    </source>
</evidence>
<dbReference type="Pfam" id="PF23113">
    <property type="entry name" value="MARCHF6_C"/>
    <property type="match status" value="1"/>
</dbReference>
<dbReference type="OrthoDB" id="1108038at2759"/>
<gene>
    <name evidence="13" type="ORF">TAPDE_004235</name>
</gene>
<dbReference type="GO" id="GO:0036503">
    <property type="term" value="P:ERAD pathway"/>
    <property type="evidence" value="ECO:0007669"/>
    <property type="project" value="TreeGrafter"/>
</dbReference>
<evidence type="ECO:0000256" key="10">
    <source>
        <dbReference type="SAM" id="MobiDB-lite"/>
    </source>
</evidence>
<comment type="subcellular location">
    <subcellularLocation>
        <location evidence="2">Membrane</location>
        <topology evidence="2">Multi-pass membrane protein</topology>
    </subcellularLocation>
</comment>
<feature type="region of interest" description="Disordered" evidence="10">
    <location>
        <begin position="334"/>
        <end position="356"/>
    </location>
</feature>
<keyword evidence="6 11" id="KW-0812">Transmembrane</keyword>
<comment type="pathway">
    <text evidence="3">Protein modification; protein ubiquitination.</text>
</comment>